<accession>A0A330H9J7</accession>
<dbReference type="EMBL" id="QMBP01000029">
    <property type="protein sequence ID" value="RAZ83034.1"/>
    <property type="molecule type" value="Genomic_DNA"/>
</dbReference>
<dbReference type="OrthoDB" id="8098785at2"/>
<evidence type="ECO:0000313" key="2">
    <source>
        <dbReference type="Proteomes" id="UP000251558"/>
    </source>
</evidence>
<keyword evidence="2" id="KW-1185">Reference proteome</keyword>
<name>A0A330H9J7_9HYPH</name>
<dbReference type="Gene3D" id="3.40.395.10">
    <property type="entry name" value="Adenoviral Proteinase, Chain A"/>
    <property type="match status" value="1"/>
</dbReference>
<evidence type="ECO:0000313" key="1">
    <source>
        <dbReference type="EMBL" id="RAZ83034.1"/>
    </source>
</evidence>
<comment type="caution">
    <text evidence="1">The sequence shown here is derived from an EMBL/GenBank/DDBJ whole genome shotgun (WGS) entry which is preliminary data.</text>
</comment>
<protein>
    <submittedName>
        <fullName evidence="1">Uncharacterized protein</fullName>
    </submittedName>
</protein>
<dbReference type="Proteomes" id="UP000251558">
    <property type="component" value="Unassembled WGS sequence"/>
</dbReference>
<dbReference type="AlphaFoldDB" id="A0A330H9J7"/>
<reference evidence="1 2" key="1">
    <citation type="submission" date="2018-07" db="EMBL/GenBank/DDBJ databases">
        <title>Diversity of Mesorhizobium strains in Brazil.</title>
        <authorList>
            <person name="Helene L.C.F."/>
            <person name="Dall'Agnol R."/>
            <person name="Delamuta J.R.M."/>
            <person name="Hungria M."/>
        </authorList>
    </citation>
    <scope>NUCLEOTIDE SEQUENCE [LARGE SCALE GENOMIC DNA]</scope>
    <source>
        <strain evidence="1 2">AC99b</strain>
    </source>
</reference>
<proteinExistence type="predicted"/>
<sequence>MALLPPDRRLAPSLWLRAPFVCQTGKRSFHGPATARVGCRFGWQCPAGRKNARPRSRLQPVRMALQDNHYDCGVFELDATRALAARVAEANGPGTQPLRLDTLVADRQALEHCLGAISTRVNKSCRDSSLTPRSAHKRGGAKSGVTILTAIFRQPVADSAPGGIDGRGPAIGWFRLILKIDGSLSHASQST</sequence>
<organism evidence="1 2">
    <name type="scientific">Mesorhizobium hawassense</name>
    <dbReference type="NCBI Taxonomy" id="1209954"/>
    <lineage>
        <taxon>Bacteria</taxon>
        <taxon>Pseudomonadati</taxon>
        <taxon>Pseudomonadota</taxon>
        <taxon>Alphaproteobacteria</taxon>
        <taxon>Hyphomicrobiales</taxon>
        <taxon>Phyllobacteriaceae</taxon>
        <taxon>Mesorhizobium</taxon>
    </lineage>
</organism>
<gene>
    <name evidence="1" type="ORF">DPM33_33380</name>
</gene>